<evidence type="ECO:0000313" key="3">
    <source>
        <dbReference type="RefSeq" id="XP_019893541.2"/>
    </source>
</evidence>
<dbReference type="GeneID" id="109613305"/>
<accession>A0A9J7DH80</accession>
<dbReference type="RefSeq" id="XP_019893541.2">
    <property type="nucleotide sequence ID" value="XM_020037982.2"/>
</dbReference>
<reference evidence="3" key="1">
    <citation type="submission" date="2025-08" db="UniProtKB">
        <authorList>
            <consortium name="RefSeq"/>
        </authorList>
    </citation>
    <scope>IDENTIFICATION</scope>
    <source>
        <strain evidence="3">Aabys</strain>
        <tissue evidence="3">Whole body</tissue>
    </source>
</reference>
<proteinExistence type="predicted"/>
<dbReference type="AlphaFoldDB" id="A0A9J7DH80"/>
<dbReference type="VEuPathDB" id="VectorBase:MDOMA2_011418"/>
<organism evidence="2 3">
    <name type="scientific">Musca domestica</name>
    <name type="common">House fly</name>
    <dbReference type="NCBI Taxonomy" id="7370"/>
    <lineage>
        <taxon>Eukaryota</taxon>
        <taxon>Metazoa</taxon>
        <taxon>Ecdysozoa</taxon>
        <taxon>Arthropoda</taxon>
        <taxon>Hexapoda</taxon>
        <taxon>Insecta</taxon>
        <taxon>Pterygota</taxon>
        <taxon>Neoptera</taxon>
        <taxon>Endopterygota</taxon>
        <taxon>Diptera</taxon>
        <taxon>Brachycera</taxon>
        <taxon>Muscomorpha</taxon>
        <taxon>Muscoidea</taxon>
        <taxon>Muscidae</taxon>
        <taxon>Musca</taxon>
    </lineage>
</organism>
<feature type="domain" description="Reverse transcriptase" evidence="1">
    <location>
        <begin position="280"/>
        <end position="580"/>
    </location>
</feature>
<keyword evidence="2" id="KW-1185">Reference proteome</keyword>
<name>A0A9J7DH80_MUSDO</name>
<protein>
    <submittedName>
        <fullName evidence="3">Uncharacterized protein LOC109613305</fullName>
    </submittedName>
</protein>
<evidence type="ECO:0000259" key="1">
    <source>
        <dbReference type="PROSITE" id="PS50878"/>
    </source>
</evidence>
<sequence>MDIKIEVDFSDDVVLIADAPFFIDLTGSDDENDVNGNMKTGQNNTTKIEKYQNNGIQTIRPQSVVVFPTRNTDCINLMASPSVERFIMGDKEDTTSNSRAVRSVIQFPTNPFERTTTTLPAIEAPVTRKNTKKSLKKPPFMYTRPKHEVLSGFVNFTWRHLPANVNAILGLGDMFVPPNMPKFTEYMKDLHINEENVAIEPSMYYGEYLMLSYDKILKSLYEQNSANATRLINALEDTRRIVGDQNYRFVESLNNKCTILMEAHEYNRDMDCVIQKAVQNDIYVEMRDTKYLKRWIKLCLKKYQRLQRDFLHNRQMAKAMGRPQPYSDNIQKLFNEYNTGRRNVPCLYGQLKIDDEQRTLCAIANTLGWYSYPLEQIICHVLKRVLEPFLKKFYVKDITRAASDIRNTPVQDNYSFVKVEIEDIYWNVKQDDILYLLEKLVQTEIFRQTSSIDPIVFMKMMKFRFQYLQIFEYRGKTYQQVKGLMRGSADAPVLIQLLLCYLLSQHEYEICRFPAYSRVYMHENELLFYVCDTDINSFLMNLENYLNLRFKAKTELKYYDYGENDQLVIAGRISFLDIAIHRTESKFLTKLHDPHIQDYDGDVRYSVRHLPRNWKNNVLQGHLRRIIERTSNKYLLDDLYHLELNIRDFSFPHVLRFIIEHYLKIYDRIMSQGPQYENNPICNFENMQERIWIMRKCLYHTNNKYPGHNVRNSGKRRCDADNNDEYQSHAKRGRFEEFTK</sequence>
<dbReference type="Proteomes" id="UP001652621">
    <property type="component" value="Unplaced"/>
</dbReference>
<dbReference type="OrthoDB" id="8067420at2759"/>
<evidence type="ECO:0000313" key="2">
    <source>
        <dbReference type="Proteomes" id="UP001652621"/>
    </source>
</evidence>
<gene>
    <name evidence="3" type="primary">LOC109613305</name>
</gene>
<dbReference type="PROSITE" id="PS50878">
    <property type="entry name" value="RT_POL"/>
    <property type="match status" value="1"/>
</dbReference>
<dbReference type="KEGG" id="mde:109613305"/>
<dbReference type="InterPro" id="IPR000477">
    <property type="entry name" value="RT_dom"/>
</dbReference>